<evidence type="ECO:0000256" key="1">
    <source>
        <dbReference type="ARBA" id="ARBA00001941"/>
    </source>
</evidence>
<accession>A0A8H5MEC5</accession>
<dbReference type="SUPFAM" id="SSF88713">
    <property type="entry name" value="Glycoside hydrolase/deacetylase"/>
    <property type="match status" value="1"/>
</dbReference>
<keyword evidence="8" id="KW-0170">Cobalt</keyword>
<evidence type="ECO:0000256" key="2">
    <source>
        <dbReference type="ARBA" id="ARBA00004609"/>
    </source>
</evidence>
<keyword evidence="6 15" id="KW-0472">Membrane</keyword>
<dbReference type="Pfam" id="PF01522">
    <property type="entry name" value="Polysacc_deac_1"/>
    <property type="match status" value="1"/>
</dbReference>
<keyword evidence="4" id="KW-0325">Glycoprotein</keyword>
<evidence type="ECO:0000313" key="18">
    <source>
        <dbReference type="Proteomes" id="UP000518752"/>
    </source>
</evidence>
<feature type="transmembrane region" description="Helical" evidence="15">
    <location>
        <begin position="22"/>
        <end position="43"/>
    </location>
</feature>
<dbReference type="InterPro" id="IPR002509">
    <property type="entry name" value="NODB_dom"/>
</dbReference>
<feature type="domain" description="NodB homology" evidence="16">
    <location>
        <begin position="9"/>
        <end position="230"/>
    </location>
</feature>
<dbReference type="EMBL" id="JAACJN010000010">
    <property type="protein sequence ID" value="KAF5391325.1"/>
    <property type="molecule type" value="Genomic_DNA"/>
</dbReference>
<dbReference type="AlphaFoldDB" id="A0A8H5MEC5"/>
<dbReference type="PANTHER" id="PTHR10587">
    <property type="entry name" value="GLYCOSYL TRANSFERASE-RELATED"/>
    <property type="match status" value="1"/>
</dbReference>
<evidence type="ECO:0000256" key="5">
    <source>
        <dbReference type="ARBA" id="ARBA00023024"/>
    </source>
</evidence>
<dbReference type="InterPro" id="IPR050248">
    <property type="entry name" value="Polysacc_deacetylase_ArnD"/>
</dbReference>
<dbReference type="GO" id="GO:0005886">
    <property type="term" value="C:plasma membrane"/>
    <property type="evidence" value="ECO:0007669"/>
    <property type="project" value="UniProtKB-SubCell"/>
</dbReference>
<keyword evidence="18" id="KW-1185">Reference proteome</keyword>
<keyword evidence="15" id="KW-1133">Transmembrane helix</keyword>
<dbReference type="GO" id="GO:0098552">
    <property type="term" value="C:side of membrane"/>
    <property type="evidence" value="ECO:0007669"/>
    <property type="project" value="UniProtKB-KW"/>
</dbReference>
<evidence type="ECO:0000256" key="10">
    <source>
        <dbReference type="ARBA" id="ARBA00023316"/>
    </source>
</evidence>
<dbReference type="GO" id="GO:0009272">
    <property type="term" value="P:fungal-type cell wall biogenesis"/>
    <property type="evidence" value="ECO:0007669"/>
    <property type="project" value="UniProtKB-ARBA"/>
</dbReference>
<keyword evidence="3" id="KW-1003">Cell membrane</keyword>
<evidence type="ECO:0000256" key="3">
    <source>
        <dbReference type="ARBA" id="ARBA00022475"/>
    </source>
</evidence>
<evidence type="ECO:0000259" key="16">
    <source>
        <dbReference type="PROSITE" id="PS51677"/>
    </source>
</evidence>
<gene>
    <name evidence="17" type="ORF">D9757_002064</name>
</gene>
<dbReference type="Gene3D" id="3.20.20.370">
    <property type="entry name" value="Glycoside hydrolase/deacetylase"/>
    <property type="match status" value="1"/>
</dbReference>
<dbReference type="EC" id="3.5.1.41" evidence="12"/>
<keyword evidence="15" id="KW-0812">Transmembrane</keyword>
<name>A0A8H5MEC5_9AGAR</name>
<evidence type="ECO:0000256" key="12">
    <source>
        <dbReference type="ARBA" id="ARBA00024056"/>
    </source>
</evidence>
<dbReference type="GO" id="GO:0000272">
    <property type="term" value="P:polysaccharide catabolic process"/>
    <property type="evidence" value="ECO:0007669"/>
    <property type="project" value="UniProtKB-KW"/>
</dbReference>
<evidence type="ECO:0000256" key="9">
    <source>
        <dbReference type="ARBA" id="ARBA00023288"/>
    </source>
</evidence>
<dbReference type="Proteomes" id="UP000518752">
    <property type="component" value="Unassembled WGS sequence"/>
</dbReference>
<dbReference type="InterPro" id="IPR011330">
    <property type="entry name" value="Glyco_hydro/deAcase_b/a-brl"/>
</dbReference>
<comment type="catalytic activity">
    <reaction evidence="13">
        <text>[(1-&gt;4)-N-acetyl-beta-D-glucosaminyl](n) + n H2O = chitosan + n acetate</text>
        <dbReference type="Rhea" id="RHEA:10464"/>
        <dbReference type="Rhea" id="RHEA-COMP:9593"/>
        <dbReference type="Rhea" id="RHEA-COMP:9597"/>
        <dbReference type="ChEBI" id="CHEBI:15377"/>
        <dbReference type="ChEBI" id="CHEBI:17029"/>
        <dbReference type="ChEBI" id="CHEBI:30089"/>
        <dbReference type="ChEBI" id="CHEBI:57704"/>
        <dbReference type="EC" id="3.5.1.41"/>
    </reaction>
    <physiologicalReaction direction="left-to-right" evidence="13">
        <dbReference type="Rhea" id="RHEA:10465"/>
    </physiologicalReaction>
</comment>
<evidence type="ECO:0000256" key="6">
    <source>
        <dbReference type="ARBA" id="ARBA00023136"/>
    </source>
</evidence>
<feature type="compositionally biased region" description="Low complexity" evidence="14">
    <location>
        <begin position="253"/>
        <end position="270"/>
    </location>
</feature>
<evidence type="ECO:0000256" key="13">
    <source>
        <dbReference type="ARBA" id="ARBA00048494"/>
    </source>
</evidence>
<evidence type="ECO:0000256" key="4">
    <source>
        <dbReference type="ARBA" id="ARBA00022622"/>
    </source>
</evidence>
<reference evidence="17 18" key="1">
    <citation type="journal article" date="2020" name="ISME J.">
        <title>Uncovering the hidden diversity of litter-decomposition mechanisms in mushroom-forming fungi.</title>
        <authorList>
            <person name="Floudas D."/>
            <person name="Bentzer J."/>
            <person name="Ahren D."/>
            <person name="Johansson T."/>
            <person name="Persson P."/>
            <person name="Tunlid A."/>
        </authorList>
    </citation>
    <scope>NUCLEOTIDE SEQUENCE [LARGE SCALE GENOMIC DNA]</scope>
    <source>
        <strain evidence="17 18">CBS 406.79</strain>
    </source>
</reference>
<dbReference type="GO" id="GO:0004099">
    <property type="term" value="F:chitin deacetylase activity"/>
    <property type="evidence" value="ECO:0007669"/>
    <property type="project" value="UniProtKB-EC"/>
</dbReference>
<evidence type="ECO:0000313" key="17">
    <source>
        <dbReference type="EMBL" id="KAF5391325.1"/>
    </source>
</evidence>
<comment type="subcellular location">
    <subcellularLocation>
        <location evidence="2">Cell membrane</location>
        <topology evidence="2">Lipid-anchor</topology>
        <topology evidence="2">GPI-anchor</topology>
    </subcellularLocation>
</comment>
<keyword evidence="11" id="KW-0624">Polysaccharide degradation</keyword>
<proteinExistence type="predicted"/>
<evidence type="ECO:0000256" key="8">
    <source>
        <dbReference type="ARBA" id="ARBA00023285"/>
    </source>
</evidence>
<dbReference type="GO" id="GO:0006032">
    <property type="term" value="P:chitin catabolic process"/>
    <property type="evidence" value="ECO:0007669"/>
    <property type="project" value="UniProtKB-KW"/>
</dbReference>
<evidence type="ECO:0000256" key="7">
    <source>
        <dbReference type="ARBA" id="ARBA00023277"/>
    </source>
</evidence>
<evidence type="ECO:0000256" key="11">
    <source>
        <dbReference type="ARBA" id="ARBA00023326"/>
    </source>
</evidence>
<evidence type="ECO:0000256" key="14">
    <source>
        <dbReference type="SAM" id="MobiDB-lite"/>
    </source>
</evidence>
<keyword evidence="10" id="KW-0961">Cell wall biogenesis/degradation</keyword>
<dbReference type="OrthoDB" id="407355at2759"/>
<keyword evidence="9" id="KW-0449">Lipoprotein</keyword>
<feature type="region of interest" description="Disordered" evidence="14">
    <location>
        <begin position="248"/>
        <end position="275"/>
    </location>
</feature>
<dbReference type="PROSITE" id="PS51677">
    <property type="entry name" value="NODB"/>
    <property type="match status" value="1"/>
</dbReference>
<comment type="cofactor">
    <cofactor evidence="1">
        <name>Co(2+)</name>
        <dbReference type="ChEBI" id="CHEBI:48828"/>
    </cofactor>
</comment>
<dbReference type="GO" id="GO:0071555">
    <property type="term" value="P:cell wall organization"/>
    <property type="evidence" value="ECO:0007669"/>
    <property type="project" value="UniProtKB-KW"/>
</dbReference>
<comment type="caution">
    <text evidence="17">The sequence shown here is derived from an EMBL/GenBank/DDBJ whole genome shotgun (WGS) entry which is preliminary data.</text>
</comment>
<sequence length="307" mass="33680">MTVQVVHITCSSIFFRVSVRKLVGISCLATIAMLNLLIAFYFIGSNVASYPTQAQRALADGHEICIRKLAVVKFSYDSMAKSLVDSWSHPYMTTLSSEDAFAEMWYSVARQIIKIALGVSPTCWRPPFGDVDDRIRAIANALELRCDMWDYDSGDASVNGQSITEETVENNYNSFLQTASSGAFNLTGTILLMHELNNFTMSEAMKYYTRISSAFRYIVPIGVSLNKTQPYLEPNYSMPTFEQYASGTLTVNPSTSHTTSSTTPDDSPTSGQSAASANSARGVAMEFLSAQVLLAVLAVLFTSQRST</sequence>
<keyword evidence="7" id="KW-0119">Carbohydrate metabolism</keyword>
<evidence type="ECO:0000256" key="15">
    <source>
        <dbReference type="SAM" id="Phobius"/>
    </source>
</evidence>
<protein>
    <recommendedName>
        <fullName evidence="12">chitin deacetylase</fullName>
        <ecNumber evidence="12">3.5.1.41</ecNumber>
    </recommendedName>
</protein>
<organism evidence="17 18">
    <name type="scientific">Collybiopsis confluens</name>
    <dbReference type="NCBI Taxonomy" id="2823264"/>
    <lineage>
        <taxon>Eukaryota</taxon>
        <taxon>Fungi</taxon>
        <taxon>Dikarya</taxon>
        <taxon>Basidiomycota</taxon>
        <taxon>Agaricomycotina</taxon>
        <taxon>Agaricomycetes</taxon>
        <taxon>Agaricomycetidae</taxon>
        <taxon>Agaricales</taxon>
        <taxon>Marasmiineae</taxon>
        <taxon>Omphalotaceae</taxon>
        <taxon>Collybiopsis</taxon>
    </lineage>
</organism>
<keyword evidence="4" id="KW-0336">GPI-anchor</keyword>
<keyword evidence="5" id="KW-0146">Chitin degradation</keyword>
<dbReference type="PANTHER" id="PTHR10587:SF98">
    <property type="entry name" value="CHITIN DEACETYLASE"/>
    <property type="match status" value="1"/>
</dbReference>